<protein>
    <submittedName>
        <fullName evidence="1">Uncharacterized protein</fullName>
    </submittedName>
</protein>
<name>A0ACC0XP17_9ROSI</name>
<dbReference type="Proteomes" id="UP001163603">
    <property type="component" value="Chromosome 11"/>
</dbReference>
<organism evidence="1 2">
    <name type="scientific">Pistacia integerrima</name>
    <dbReference type="NCBI Taxonomy" id="434235"/>
    <lineage>
        <taxon>Eukaryota</taxon>
        <taxon>Viridiplantae</taxon>
        <taxon>Streptophyta</taxon>
        <taxon>Embryophyta</taxon>
        <taxon>Tracheophyta</taxon>
        <taxon>Spermatophyta</taxon>
        <taxon>Magnoliopsida</taxon>
        <taxon>eudicotyledons</taxon>
        <taxon>Gunneridae</taxon>
        <taxon>Pentapetalae</taxon>
        <taxon>rosids</taxon>
        <taxon>malvids</taxon>
        <taxon>Sapindales</taxon>
        <taxon>Anacardiaceae</taxon>
        <taxon>Pistacia</taxon>
    </lineage>
</organism>
<evidence type="ECO:0000313" key="1">
    <source>
        <dbReference type="EMBL" id="KAJ0019999.1"/>
    </source>
</evidence>
<evidence type="ECO:0000313" key="2">
    <source>
        <dbReference type="Proteomes" id="UP001163603"/>
    </source>
</evidence>
<reference evidence="2" key="1">
    <citation type="journal article" date="2023" name="G3 (Bethesda)">
        <title>Genome assembly and association tests identify interacting loci associated with vigor, precocity, and sex in interspecific pistachio rootstocks.</title>
        <authorList>
            <person name="Palmer W."/>
            <person name="Jacygrad E."/>
            <person name="Sagayaradj S."/>
            <person name="Cavanaugh K."/>
            <person name="Han R."/>
            <person name="Bertier L."/>
            <person name="Beede B."/>
            <person name="Kafkas S."/>
            <person name="Golino D."/>
            <person name="Preece J."/>
            <person name="Michelmore R."/>
        </authorList>
    </citation>
    <scope>NUCLEOTIDE SEQUENCE [LARGE SCALE GENOMIC DNA]</scope>
</reference>
<gene>
    <name evidence="1" type="ORF">Pint_32469</name>
</gene>
<proteinExistence type="predicted"/>
<sequence length="801" mass="83310">MSGMYNQDGGDPAYGGGYGGGGGGGGGYGGYGGDSGGGYGGARGGGGYGGGRGGGRGGGGGGGGYGGPSQNRGGDRGGRGGGGRGGGGRGGGGRDGDWKCPNPSCGNLNFARRVECNKCGAPSPAGTGDRSGNGSGGGGGYNRGGNSGGYGGNRGGRGDGGRSGNYEGRGSNYEGRNGANRGGSYGANPGREDSGYGQVPAPAPASYGGAAGNYPAPNSYGGNANYGMEAVPPPTSYTGGPASYPPSYGGPAGGYGGDGFSDARGGGRGGPPGGYDGGYAAGGPRHQGGGYGGSASGPADTTAKVKQCDGDCDSYCDNSRIYISNLPPDVTVEELRELFGGIGTVGRIKQKRGYKDQWPWNIKIYTDEKGNNKGDAVLSYEDPAAAHAAGGFFQDHELRGHKISVVMAEKTALRHDHGALAAVVVVVEVAMAMVETGATTTEMVEVQGQIDITMGETVLVRTEENFSSERFIGKWIIKLLAAKVDFARLSARSCGIDTSGLNAHTSSVTGFHQMYDKKLWQIWLVKKNGYCGCCSIAVPGDVVTWRQMEWPLCPDVAVHGEASMGLCSTVAGFDDGTIQILQSLLVCKDVKSLIEVRSSLREFLRSESISIIREIAEKTLEQKLLILEFFVRAFAVIGDNESCLALRYEALLMRDLKCTSCNWLQVSYTEWLNLAEHSLENGFHAIAIKACENAQSCLQRNDIVDLNTDEMFEYVQATEKTKRLKDCAVTSVASLSVQARATEYLKKKTIGNRTKHSSYCKGTKPAASTLFRNGIKRQNVKKLLEFQGLQQITGGSDSIQL</sequence>
<comment type="caution">
    <text evidence="1">The sequence shown here is derived from an EMBL/GenBank/DDBJ whole genome shotgun (WGS) entry which is preliminary data.</text>
</comment>
<accession>A0ACC0XP17</accession>
<dbReference type="EMBL" id="CM047746">
    <property type="protein sequence ID" value="KAJ0019999.1"/>
    <property type="molecule type" value="Genomic_DNA"/>
</dbReference>
<keyword evidence="2" id="KW-1185">Reference proteome</keyword>